<name>A0A2R6AW71_9ARCH</name>
<dbReference type="InterPro" id="IPR032465">
    <property type="entry name" value="ACMSD"/>
</dbReference>
<dbReference type="GO" id="GO:0016831">
    <property type="term" value="F:carboxy-lyase activity"/>
    <property type="evidence" value="ECO:0007669"/>
    <property type="project" value="InterPro"/>
</dbReference>
<evidence type="ECO:0000256" key="1">
    <source>
        <dbReference type="ARBA" id="ARBA00023239"/>
    </source>
</evidence>
<dbReference type="SUPFAM" id="SSF51556">
    <property type="entry name" value="Metallo-dependent hydrolases"/>
    <property type="match status" value="1"/>
</dbReference>
<evidence type="ECO:0000313" key="3">
    <source>
        <dbReference type="EMBL" id="PSN90641.1"/>
    </source>
</evidence>
<dbReference type="Pfam" id="PF04909">
    <property type="entry name" value="Amidohydro_2"/>
    <property type="match status" value="1"/>
</dbReference>
<evidence type="ECO:0000313" key="4">
    <source>
        <dbReference type="Proteomes" id="UP000240490"/>
    </source>
</evidence>
<dbReference type="PANTHER" id="PTHR21240:SF19">
    <property type="entry name" value="CATALYTIC_ HYDROLASE"/>
    <property type="match status" value="1"/>
</dbReference>
<dbReference type="Gene3D" id="3.20.20.140">
    <property type="entry name" value="Metal-dependent hydrolases"/>
    <property type="match status" value="1"/>
</dbReference>
<dbReference type="InterPro" id="IPR006680">
    <property type="entry name" value="Amidohydro-rel"/>
</dbReference>
<comment type="caution">
    <text evidence="3">The sequence shown here is derived from an EMBL/GenBank/DDBJ whole genome shotgun (WGS) entry which is preliminary data.</text>
</comment>
<feature type="domain" description="Amidohydrolase-related" evidence="2">
    <location>
        <begin position="7"/>
        <end position="285"/>
    </location>
</feature>
<protein>
    <recommendedName>
        <fullName evidence="2">Amidohydrolase-related domain-containing protein</fullName>
    </recommendedName>
</protein>
<reference evidence="3 4" key="1">
    <citation type="submission" date="2017-04" db="EMBL/GenBank/DDBJ databases">
        <title>Novel microbial lineages endemic to geothermal iron-oxide mats fill important gaps in the evolutionary history of Archaea.</title>
        <authorList>
            <person name="Jay Z.J."/>
            <person name="Beam J.P."/>
            <person name="Dlakic M."/>
            <person name="Rusch D.B."/>
            <person name="Kozubal M.A."/>
            <person name="Inskeep W.P."/>
        </authorList>
    </citation>
    <scope>NUCLEOTIDE SEQUENCE [LARGE SCALE GENOMIC DNA]</scope>
    <source>
        <strain evidence="3">ECH_B_SAG-M15</strain>
    </source>
</reference>
<organism evidence="3 4">
    <name type="scientific">Candidatus Marsarchaeota G2 archaeon ECH_B_SAG-M15</name>
    <dbReference type="NCBI Taxonomy" id="1978162"/>
    <lineage>
        <taxon>Archaea</taxon>
        <taxon>Candidatus Marsarchaeota</taxon>
        <taxon>Candidatus Marsarchaeota group 2</taxon>
    </lineage>
</organism>
<dbReference type="Proteomes" id="UP000240490">
    <property type="component" value="Unassembled WGS sequence"/>
</dbReference>
<dbReference type="EMBL" id="NEXJ01000075">
    <property type="protein sequence ID" value="PSN90641.1"/>
    <property type="molecule type" value="Genomic_DNA"/>
</dbReference>
<evidence type="ECO:0000259" key="2">
    <source>
        <dbReference type="Pfam" id="PF04909"/>
    </source>
</evidence>
<proteinExistence type="predicted"/>
<dbReference type="PANTHER" id="PTHR21240">
    <property type="entry name" value="2-AMINO-3-CARBOXYLMUCONATE-6-SEMIALDEHYDE DECARBOXYLASE"/>
    <property type="match status" value="1"/>
</dbReference>
<sequence length="286" mass="33198">MIRPRVVDCHVHVIPLKMMKADVRRVFTYSKTYDAQVYGEIMKPEGLVRILDREGVEWANIISYPAPEVMGFNHRLVEFVGNYCREYPDRLRAVVSVDPLRDENPLRLLEEYRAKFDSNWVKLHPVHQLFKPNSYTENGGSYKKLSDVYEYAESNRMTVTFHTGTSVFPRARIKYGDPILLDDVAVDFPKLKIVMAHGGRPFWTQQAFFLIRRHQNVYLDISGIPPNRLLEYFPRLLEISDKTIFGSDWPTMGVESIGHNVQQLLGLGLPEQLMTKILYTNIHKLA</sequence>
<accession>A0A2R6AW71</accession>
<keyword evidence="1" id="KW-0456">Lyase</keyword>
<gene>
    <name evidence="3" type="ORF">B9Q08_04325</name>
</gene>
<dbReference type="CDD" id="cd01292">
    <property type="entry name" value="metallo-dependent_hydrolases"/>
    <property type="match status" value="1"/>
</dbReference>
<dbReference type="InterPro" id="IPR032466">
    <property type="entry name" value="Metal_Hydrolase"/>
</dbReference>
<dbReference type="AlphaFoldDB" id="A0A2R6AW71"/>
<dbReference type="GO" id="GO:0016787">
    <property type="term" value="F:hydrolase activity"/>
    <property type="evidence" value="ECO:0007669"/>
    <property type="project" value="InterPro"/>
</dbReference>